<dbReference type="GO" id="GO:0004609">
    <property type="term" value="F:phosphatidylserine decarboxylase activity"/>
    <property type="evidence" value="ECO:0007669"/>
    <property type="project" value="UniProtKB-EC"/>
</dbReference>
<organism evidence="12">
    <name type="scientific">hydrothermal vent metagenome</name>
    <dbReference type="NCBI Taxonomy" id="652676"/>
    <lineage>
        <taxon>unclassified sequences</taxon>
        <taxon>metagenomes</taxon>
        <taxon>ecological metagenomes</taxon>
    </lineage>
</organism>
<evidence type="ECO:0000256" key="11">
    <source>
        <dbReference type="SAM" id="Phobius"/>
    </source>
</evidence>
<evidence type="ECO:0000256" key="1">
    <source>
        <dbReference type="ARBA" id="ARBA00022475"/>
    </source>
</evidence>
<dbReference type="AlphaFoldDB" id="A0A3B1DVY0"/>
<gene>
    <name evidence="12" type="ORF">MNBD_NITROSPIRAE03-1076</name>
</gene>
<keyword evidence="11" id="KW-1133">Transmembrane helix</keyword>
<reference evidence="12" key="1">
    <citation type="submission" date="2018-06" db="EMBL/GenBank/DDBJ databases">
        <authorList>
            <person name="Zhirakovskaya E."/>
        </authorList>
    </citation>
    <scope>NUCLEOTIDE SEQUENCE</scope>
</reference>
<dbReference type="EMBL" id="UOGI01000155">
    <property type="protein sequence ID" value="VAX32907.1"/>
    <property type="molecule type" value="Genomic_DNA"/>
</dbReference>
<evidence type="ECO:0000256" key="9">
    <source>
        <dbReference type="ARBA" id="ARBA00023264"/>
    </source>
</evidence>
<dbReference type="Pfam" id="PF02666">
    <property type="entry name" value="PS_Dcarbxylase"/>
    <property type="match status" value="1"/>
</dbReference>
<evidence type="ECO:0000256" key="10">
    <source>
        <dbReference type="ARBA" id="ARBA00023317"/>
    </source>
</evidence>
<feature type="transmembrane region" description="Helical" evidence="11">
    <location>
        <begin position="12"/>
        <end position="45"/>
    </location>
</feature>
<keyword evidence="7" id="KW-0594">Phospholipid biosynthesis</keyword>
<keyword evidence="3" id="KW-0210">Decarboxylase</keyword>
<dbReference type="PANTHER" id="PTHR35809:SF1">
    <property type="entry name" value="ARCHAETIDYLSERINE DECARBOXYLASE PROENZYME-RELATED"/>
    <property type="match status" value="1"/>
</dbReference>
<keyword evidence="4" id="KW-0443">Lipid metabolism</keyword>
<evidence type="ECO:0000256" key="8">
    <source>
        <dbReference type="ARBA" id="ARBA00023239"/>
    </source>
</evidence>
<dbReference type="EC" id="4.1.1.65" evidence="12"/>
<keyword evidence="6" id="KW-0865">Zymogen</keyword>
<keyword evidence="5 11" id="KW-0472">Membrane</keyword>
<keyword evidence="1" id="KW-1003">Cell membrane</keyword>
<evidence type="ECO:0000256" key="5">
    <source>
        <dbReference type="ARBA" id="ARBA00023136"/>
    </source>
</evidence>
<dbReference type="InterPro" id="IPR033175">
    <property type="entry name" value="PSD-A"/>
</dbReference>
<name>A0A3B1DVY0_9ZZZZ</name>
<evidence type="ECO:0000256" key="2">
    <source>
        <dbReference type="ARBA" id="ARBA00022516"/>
    </source>
</evidence>
<dbReference type="NCBIfam" id="NF003678">
    <property type="entry name" value="PRK05305.1-2"/>
    <property type="match status" value="1"/>
</dbReference>
<keyword evidence="11" id="KW-0812">Transmembrane</keyword>
<dbReference type="InterPro" id="IPR003817">
    <property type="entry name" value="PS_Dcarbxylase"/>
</dbReference>
<keyword evidence="2" id="KW-0444">Lipid biosynthesis</keyword>
<protein>
    <submittedName>
        <fullName evidence="12">Phosphatidylserine decarboxylase</fullName>
        <ecNumber evidence="12">4.1.1.65</ecNumber>
    </submittedName>
</protein>
<evidence type="ECO:0000256" key="4">
    <source>
        <dbReference type="ARBA" id="ARBA00023098"/>
    </source>
</evidence>
<dbReference type="HAMAP" id="MF_00664">
    <property type="entry name" value="PS_decarb_PSD_A"/>
    <property type="match status" value="1"/>
</dbReference>
<evidence type="ECO:0000256" key="3">
    <source>
        <dbReference type="ARBA" id="ARBA00022793"/>
    </source>
</evidence>
<evidence type="ECO:0000256" key="7">
    <source>
        <dbReference type="ARBA" id="ARBA00023209"/>
    </source>
</evidence>
<keyword evidence="9" id="KW-1208">Phospholipid metabolism</keyword>
<evidence type="ECO:0000313" key="12">
    <source>
        <dbReference type="EMBL" id="VAX32907.1"/>
    </source>
</evidence>
<dbReference type="GO" id="GO:0008654">
    <property type="term" value="P:phospholipid biosynthetic process"/>
    <property type="evidence" value="ECO:0007669"/>
    <property type="project" value="UniProtKB-KW"/>
</dbReference>
<dbReference type="PANTHER" id="PTHR35809">
    <property type="entry name" value="ARCHAETIDYLSERINE DECARBOXYLASE PROENZYME-RELATED"/>
    <property type="match status" value="1"/>
</dbReference>
<accession>A0A3B1DVY0</accession>
<dbReference type="NCBIfam" id="NF003685">
    <property type="entry name" value="PRK05305.2-5"/>
    <property type="match status" value="1"/>
</dbReference>
<proteinExistence type="inferred from homology"/>
<sequence>MLKIAPEGWPFVAVTAVVTVIIYLIWQPWIAVLPLIVFLFILYFFRDPERTIPEEEDIFVSPADGKVILVKNTLEEEYIKDKVKQISIFMSPFNVHVNRAPCDGTVEKVKHTPGGFSAAYTDEASLSNENIAMLLITEYGRVLVRQVAGLIARRAVCRVGPGDTLKRGQRYGMIKFSSRVDLYLPEAVQVLVKVGQKVRAGETIVARK</sequence>
<evidence type="ECO:0000256" key="6">
    <source>
        <dbReference type="ARBA" id="ARBA00023145"/>
    </source>
</evidence>
<keyword evidence="8 12" id="KW-0456">Lyase</keyword>
<keyword evidence="10" id="KW-0670">Pyruvate</keyword>